<dbReference type="PANTHER" id="PTHR30535">
    <property type="entry name" value="VITAMIN B12-BINDING PROTEIN"/>
    <property type="match status" value="1"/>
</dbReference>
<keyword evidence="4" id="KW-1185">Reference proteome</keyword>
<feature type="domain" description="Fe/B12 periplasmic-binding" evidence="2">
    <location>
        <begin position="60"/>
        <end position="337"/>
    </location>
</feature>
<dbReference type="PROSITE" id="PS50983">
    <property type="entry name" value="FE_B12_PBP"/>
    <property type="match status" value="1"/>
</dbReference>
<dbReference type="Gene3D" id="3.40.50.1980">
    <property type="entry name" value="Nitrogenase molybdenum iron protein domain"/>
    <property type="match status" value="2"/>
</dbReference>
<dbReference type="SUPFAM" id="SSF53807">
    <property type="entry name" value="Helical backbone' metal receptor"/>
    <property type="match status" value="1"/>
</dbReference>
<sequence>MRLGEKTSALLGVFSIAGIVLTGCSAPESAKDDAPAQAAGADIEVESCGRTVHLDHIPERVVFQNNVGASQLMDLGLMDKVVARSGDIDTSVYAPDQASLIDALPRLEGTDLGSGHTKLATETLLDNDVDLVLSHHSGVDIDKAEESGIAVYIPAAYCSGAKTKAASFDDVKKEVSTFGTLFGVEDKAEALNQKITTRIEELEKEEPQSPLRGKKAIALFITPGDTGTVWAYGTGAMIQPQFEALGMKNLYDDRSERVFEVSMEDVLAKDPDLVVLLHTAGTEEDVMTTFQQIRGYEALRAYQNKAVAVMPYSLVDPPSSLSLQGVDTLKEKVLPSHPSVSRA</sequence>
<protein>
    <submittedName>
        <fullName evidence="3">ABC transporter substrate-binding protein</fullName>
    </submittedName>
</protein>
<dbReference type="Pfam" id="PF01497">
    <property type="entry name" value="Peripla_BP_2"/>
    <property type="match status" value="1"/>
</dbReference>
<accession>A0A7H0SM01</accession>
<dbReference type="AlphaFoldDB" id="A0A7H0SM01"/>
<evidence type="ECO:0000256" key="1">
    <source>
        <dbReference type="ARBA" id="ARBA00008814"/>
    </source>
</evidence>
<gene>
    <name evidence="3" type="ORF">GP475_02205</name>
</gene>
<comment type="similarity">
    <text evidence="1">Belongs to the bacterial solute-binding protein 8 family.</text>
</comment>
<evidence type="ECO:0000313" key="3">
    <source>
        <dbReference type="EMBL" id="QNQ89576.1"/>
    </source>
</evidence>
<dbReference type="RefSeq" id="WP_187975030.1">
    <property type="nucleotide sequence ID" value="NZ_CP046884.1"/>
</dbReference>
<evidence type="ECO:0000259" key="2">
    <source>
        <dbReference type="PROSITE" id="PS50983"/>
    </source>
</evidence>
<dbReference type="Proteomes" id="UP000516320">
    <property type="component" value="Chromosome"/>
</dbReference>
<evidence type="ECO:0000313" key="4">
    <source>
        <dbReference type="Proteomes" id="UP000516320"/>
    </source>
</evidence>
<proteinExistence type="inferred from homology"/>
<dbReference type="PANTHER" id="PTHR30535:SF34">
    <property type="entry name" value="MOLYBDATE-BINDING PROTEIN MOLA"/>
    <property type="match status" value="1"/>
</dbReference>
<organism evidence="3 4">
    <name type="scientific">Corynebacterium poyangense</name>
    <dbReference type="NCBI Taxonomy" id="2684405"/>
    <lineage>
        <taxon>Bacteria</taxon>
        <taxon>Bacillati</taxon>
        <taxon>Actinomycetota</taxon>
        <taxon>Actinomycetes</taxon>
        <taxon>Mycobacteriales</taxon>
        <taxon>Corynebacteriaceae</taxon>
        <taxon>Corynebacterium</taxon>
    </lineage>
</organism>
<name>A0A7H0SM01_9CORY</name>
<dbReference type="KEGG" id="cpoy:GP475_02205"/>
<dbReference type="EMBL" id="CP046884">
    <property type="protein sequence ID" value="QNQ89576.1"/>
    <property type="molecule type" value="Genomic_DNA"/>
</dbReference>
<dbReference type="InterPro" id="IPR002491">
    <property type="entry name" value="ABC_transptr_periplasmic_BD"/>
</dbReference>
<dbReference type="InterPro" id="IPR050902">
    <property type="entry name" value="ABC_Transporter_SBP"/>
</dbReference>
<dbReference type="PROSITE" id="PS51257">
    <property type="entry name" value="PROKAR_LIPOPROTEIN"/>
    <property type="match status" value="1"/>
</dbReference>
<reference evidence="3 4" key="1">
    <citation type="submission" date="2019-12" db="EMBL/GenBank/DDBJ databases">
        <title>Corynebacterium sp. nov., isolated from feces of the Anser Albifrons in China.</title>
        <authorList>
            <person name="Liu Q."/>
        </authorList>
    </citation>
    <scope>NUCLEOTIDE SEQUENCE [LARGE SCALE GENOMIC DNA]</scope>
    <source>
        <strain evidence="3 4">4H37-19</strain>
    </source>
</reference>